<feature type="domain" description="Reverse transcriptase zinc-binding" evidence="2">
    <location>
        <begin position="205"/>
        <end position="272"/>
    </location>
</feature>
<evidence type="ECO:0000256" key="1">
    <source>
        <dbReference type="SAM" id="MobiDB-lite"/>
    </source>
</evidence>
<dbReference type="InterPro" id="IPR026960">
    <property type="entry name" value="RVT-Znf"/>
</dbReference>
<protein>
    <recommendedName>
        <fullName evidence="2">Reverse transcriptase zinc-binding domain-containing protein</fullName>
    </recommendedName>
</protein>
<feature type="compositionally biased region" description="Polar residues" evidence="1">
    <location>
        <begin position="425"/>
        <end position="434"/>
    </location>
</feature>
<evidence type="ECO:0000259" key="2">
    <source>
        <dbReference type="Pfam" id="PF13966"/>
    </source>
</evidence>
<gene>
    <name evidence="3" type="ORF">R1flu_016467</name>
</gene>
<dbReference type="AlphaFoldDB" id="A0ABD1YLY7"/>
<keyword evidence="4" id="KW-1185">Reference proteome</keyword>
<organism evidence="3 4">
    <name type="scientific">Riccia fluitans</name>
    <dbReference type="NCBI Taxonomy" id="41844"/>
    <lineage>
        <taxon>Eukaryota</taxon>
        <taxon>Viridiplantae</taxon>
        <taxon>Streptophyta</taxon>
        <taxon>Embryophyta</taxon>
        <taxon>Marchantiophyta</taxon>
        <taxon>Marchantiopsida</taxon>
        <taxon>Marchantiidae</taxon>
        <taxon>Marchantiales</taxon>
        <taxon>Ricciaceae</taxon>
        <taxon>Riccia</taxon>
    </lineage>
</organism>
<comment type="caution">
    <text evidence="3">The sequence shown here is derived from an EMBL/GenBank/DDBJ whole genome shotgun (WGS) entry which is preliminary data.</text>
</comment>
<feature type="region of interest" description="Disordered" evidence="1">
    <location>
        <begin position="383"/>
        <end position="434"/>
    </location>
</feature>
<dbReference type="Pfam" id="PF13966">
    <property type="entry name" value="zf-RVT"/>
    <property type="match status" value="1"/>
</dbReference>
<reference evidence="3 4" key="1">
    <citation type="submission" date="2024-09" db="EMBL/GenBank/DDBJ databases">
        <title>Chromosome-scale assembly of Riccia fluitans.</title>
        <authorList>
            <person name="Paukszto L."/>
            <person name="Sawicki J."/>
            <person name="Karawczyk K."/>
            <person name="Piernik-Szablinska J."/>
            <person name="Szczecinska M."/>
            <person name="Mazdziarz M."/>
        </authorList>
    </citation>
    <scope>NUCLEOTIDE SEQUENCE [LARGE SCALE GENOMIC DNA]</scope>
    <source>
        <strain evidence="3">Rf_01</strain>
        <tissue evidence="3">Aerial parts of the thallus</tissue>
    </source>
</reference>
<dbReference type="EMBL" id="JBHFFA010000004">
    <property type="protein sequence ID" value="KAL2631781.1"/>
    <property type="molecule type" value="Genomic_DNA"/>
</dbReference>
<name>A0ABD1YLY7_9MARC</name>
<accession>A0ABD1YLY7</accession>
<proteinExistence type="predicted"/>
<sequence length="434" mass="50531">MARHFIKHQVQSKSHIREAKFWTAEECLLLLPSLSISCSETTNNMVQSWFRCRRCIRLQDHALALPGSFTLRQLRELLRRYSQVFPFNDKLVFPLLKRLGIRVLANLLDGSGNWMRILTEMGSKGLHLNSLQQEAIVTFQTWLSSVRIGPQKIEDSPSWTLKGLDRKWTGWHLPSKIWHKLLTKDETPDDLTGKWPLGVYRLTWNERWKKLWEAGGLLCTKTWLWKLLRRAFFTGERALRLQVSQDLCCRCKQVVETVSHLFFDCSHLITRWHQLQESARRAESSFRATHNLLDSIDEALITKQKGSSFIFILSSITTTIWKERNELLFRNRTRETPLKVLLEQARREIEGSFNPGSSDSRWRQGLLALREINRLLEVSSSPSTTAESLERVHPEEEPTGCSTESIYSRIVSRRRTRESDDQVEATLNLTDSSE</sequence>
<dbReference type="Proteomes" id="UP001605036">
    <property type="component" value="Unassembled WGS sequence"/>
</dbReference>
<evidence type="ECO:0000313" key="4">
    <source>
        <dbReference type="Proteomes" id="UP001605036"/>
    </source>
</evidence>
<evidence type="ECO:0000313" key="3">
    <source>
        <dbReference type="EMBL" id="KAL2631781.1"/>
    </source>
</evidence>